<name>A0A0A5GL39_9BACI</name>
<feature type="transmembrane region" description="Helical" evidence="6">
    <location>
        <begin position="322"/>
        <end position="339"/>
    </location>
</feature>
<evidence type="ECO:0000256" key="5">
    <source>
        <dbReference type="ARBA" id="ARBA00023136"/>
    </source>
</evidence>
<feature type="transmembrane region" description="Helical" evidence="6">
    <location>
        <begin position="292"/>
        <end position="310"/>
    </location>
</feature>
<gene>
    <name evidence="7" type="ORF">N781_15455</name>
</gene>
<sequence length="389" mass="43550">MGQNNQGYNIDFGLLTILLSLAAVSCFALYTIQPILPESSSNYFMKQIVWYIAGFIVIVGVMLIDYDRLGQVAWFLYGFGVLLLLGLEFNAPFTKTINGATSWYAFPGMSLQPGEFIKVFLVILQAHLIVRHREKYKRTDIKTDLWLLVKIVGVALVPMALIINQPDLGTFLVVSAITGAMILVSGIRWRILLSILLVIGVFVLGVLIFYTLFPTFTETTLSESGFNHVLERFYGWLQPEQYSGSYGYQLINAMMAIGSGQLYGKGIGGIQSSLRIPERHTDMIFTAISEQFGFIGASIVITLFFLLIYRMIYTALESNDQFGSYLCVGFIGMFTFQVFQNIGMSLQLLPITGIPLPFISYGGSSLITYMLAIGIVFNIRSRTRVYMFD</sequence>
<dbReference type="GO" id="GO:0015648">
    <property type="term" value="F:lipid-linked peptidoglycan transporter activity"/>
    <property type="evidence" value="ECO:0007669"/>
    <property type="project" value="TreeGrafter"/>
</dbReference>
<dbReference type="EMBL" id="AVPE01000005">
    <property type="protein sequence ID" value="KGX92709.1"/>
    <property type="molecule type" value="Genomic_DNA"/>
</dbReference>
<feature type="transmembrane region" description="Helical" evidence="6">
    <location>
        <begin position="168"/>
        <end position="184"/>
    </location>
</feature>
<evidence type="ECO:0000313" key="8">
    <source>
        <dbReference type="Proteomes" id="UP000030528"/>
    </source>
</evidence>
<feature type="transmembrane region" description="Helical" evidence="6">
    <location>
        <begin position="48"/>
        <end position="66"/>
    </location>
</feature>
<reference evidence="7 8" key="1">
    <citation type="submission" date="2013-08" db="EMBL/GenBank/DDBJ databases">
        <authorList>
            <person name="Huang J."/>
            <person name="Wang G."/>
        </authorList>
    </citation>
    <scope>NUCLEOTIDE SEQUENCE [LARGE SCALE GENOMIC DNA]</scope>
    <source>
        <strain evidence="7 8">JSM 076056</strain>
    </source>
</reference>
<feature type="transmembrane region" description="Helical" evidence="6">
    <location>
        <begin position="73"/>
        <end position="91"/>
    </location>
</feature>
<evidence type="ECO:0000256" key="2">
    <source>
        <dbReference type="ARBA" id="ARBA00022692"/>
    </source>
</evidence>
<organism evidence="7 8">
    <name type="scientific">Pontibacillus halophilus JSM 076056 = DSM 19796</name>
    <dbReference type="NCBI Taxonomy" id="1385510"/>
    <lineage>
        <taxon>Bacteria</taxon>
        <taxon>Bacillati</taxon>
        <taxon>Bacillota</taxon>
        <taxon>Bacilli</taxon>
        <taxon>Bacillales</taxon>
        <taxon>Bacillaceae</taxon>
        <taxon>Pontibacillus</taxon>
    </lineage>
</organism>
<dbReference type="OrthoDB" id="9768187at2"/>
<comment type="subcellular location">
    <subcellularLocation>
        <location evidence="1">Membrane</location>
        <topology evidence="1">Multi-pass membrane protein</topology>
    </subcellularLocation>
</comment>
<keyword evidence="3" id="KW-0133">Cell shape</keyword>
<dbReference type="GO" id="GO:0032153">
    <property type="term" value="C:cell division site"/>
    <property type="evidence" value="ECO:0007669"/>
    <property type="project" value="TreeGrafter"/>
</dbReference>
<keyword evidence="7" id="KW-0132">Cell division</keyword>
<dbReference type="STRING" id="1385510.GCA_000425205_01767"/>
<dbReference type="AlphaFoldDB" id="A0A0A5GL39"/>
<dbReference type="GO" id="GO:0005886">
    <property type="term" value="C:plasma membrane"/>
    <property type="evidence" value="ECO:0007669"/>
    <property type="project" value="TreeGrafter"/>
</dbReference>
<dbReference type="GO" id="GO:0008360">
    <property type="term" value="P:regulation of cell shape"/>
    <property type="evidence" value="ECO:0007669"/>
    <property type="project" value="UniProtKB-KW"/>
</dbReference>
<dbReference type="Pfam" id="PF01098">
    <property type="entry name" value="FTSW_RODA_SPOVE"/>
    <property type="match status" value="1"/>
</dbReference>
<comment type="caution">
    <text evidence="7">The sequence shown here is derived from an EMBL/GenBank/DDBJ whole genome shotgun (WGS) entry which is preliminary data.</text>
</comment>
<dbReference type="PANTHER" id="PTHR30474">
    <property type="entry name" value="CELL CYCLE PROTEIN"/>
    <property type="match status" value="1"/>
</dbReference>
<dbReference type="GO" id="GO:0051301">
    <property type="term" value="P:cell division"/>
    <property type="evidence" value="ECO:0007669"/>
    <property type="project" value="UniProtKB-KW"/>
</dbReference>
<keyword evidence="5 6" id="KW-0472">Membrane</keyword>
<dbReference type="PANTHER" id="PTHR30474:SF1">
    <property type="entry name" value="PEPTIDOGLYCAN GLYCOSYLTRANSFERASE MRDB"/>
    <property type="match status" value="1"/>
</dbReference>
<evidence type="ECO:0000313" key="7">
    <source>
        <dbReference type="EMBL" id="KGX92709.1"/>
    </source>
</evidence>
<feature type="transmembrane region" description="Helical" evidence="6">
    <location>
        <begin position="359"/>
        <end position="379"/>
    </location>
</feature>
<feature type="transmembrane region" description="Helical" evidence="6">
    <location>
        <begin position="191"/>
        <end position="213"/>
    </location>
</feature>
<dbReference type="InterPro" id="IPR001182">
    <property type="entry name" value="FtsW/RodA"/>
</dbReference>
<dbReference type="eggNOG" id="COG0772">
    <property type="taxonomic scope" value="Bacteria"/>
</dbReference>
<evidence type="ECO:0000256" key="4">
    <source>
        <dbReference type="ARBA" id="ARBA00022989"/>
    </source>
</evidence>
<keyword evidence="4 6" id="KW-1133">Transmembrane helix</keyword>
<evidence type="ECO:0000256" key="1">
    <source>
        <dbReference type="ARBA" id="ARBA00004141"/>
    </source>
</evidence>
<feature type="transmembrane region" description="Helical" evidence="6">
    <location>
        <begin position="145"/>
        <end position="162"/>
    </location>
</feature>
<feature type="transmembrane region" description="Helical" evidence="6">
    <location>
        <begin position="103"/>
        <end position="124"/>
    </location>
</feature>
<feature type="transmembrane region" description="Helical" evidence="6">
    <location>
        <begin position="12"/>
        <end position="36"/>
    </location>
</feature>
<dbReference type="RefSeq" id="WP_026800177.1">
    <property type="nucleotide sequence ID" value="NZ_AULI01000007.1"/>
</dbReference>
<keyword evidence="7" id="KW-0131">Cell cycle</keyword>
<evidence type="ECO:0000256" key="3">
    <source>
        <dbReference type="ARBA" id="ARBA00022960"/>
    </source>
</evidence>
<protein>
    <submittedName>
        <fullName evidence="7">Cell division protein FtsW</fullName>
    </submittedName>
</protein>
<evidence type="ECO:0000256" key="6">
    <source>
        <dbReference type="SAM" id="Phobius"/>
    </source>
</evidence>
<dbReference type="Proteomes" id="UP000030528">
    <property type="component" value="Unassembled WGS sequence"/>
</dbReference>
<keyword evidence="2 6" id="KW-0812">Transmembrane</keyword>
<keyword evidence="8" id="KW-1185">Reference proteome</keyword>
<proteinExistence type="predicted"/>
<accession>A0A0A5GL39</accession>